<accession>A0A0E9WW47</accession>
<organism evidence="2">
    <name type="scientific">Anguilla anguilla</name>
    <name type="common">European freshwater eel</name>
    <name type="synonym">Muraena anguilla</name>
    <dbReference type="NCBI Taxonomy" id="7936"/>
    <lineage>
        <taxon>Eukaryota</taxon>
        <taxon>Metazoa</taxon>
        <taxon>Chordata</taxon>
        <taxon>Craniata</taxon>
        <taxon>Vertebrata</taxon>
        <taxon>Euteleostomi</taxon>
        <taxon>Actinopterygii</taxon>
        <taxon>Neopterygii</taxon>
        <taxon>Teleostei</taxon>
        <taxon>Anguilliformes</taxon>
        <taxon>Anguillidae</taxon>
        <taxon>Anguilla</taxon>
    </lineage>
</organism>
<feature type="region of interest" description="Disordered" evidence="1">
    <location>
        <begin position="1"/>
        <end position="25"/>
    </location>
</feature>
<sequence length="77" mass="8844">MHVNVQPPKDTTAPSDRENKTNKKIKGHLKRQFTITAFQILAKGNEIVYGTIWNFDSVEKGALISFKTFMNQQSYEL</sequence>
<protein>
    <submittedName>
        <fullName evidence="2">Uncharacterized protein</fullName>
    </submittedName>
</protein>
<evidence type="ECO:0000313" key="2">
    <source>
        <dbReference type="EMBL" id="JAH93703.1"/>
    </source>
</evidence>
<dbReference type="AlphaFoldDB" id="A0A0E9WW47"/>
<name>A0A0E9WW47_ANGAN</name>
<evidence type="ECO:0000256" key="1">
    <source>
        <dbReference type="SAM" id="MobiDB-lite"/>
    </source>
</evidence>
<proteinExistence type="predicted"/>
<reference evidence="2" key="2">
    <citation type="journal article" date="2015" name="Fish Shellfish Immunol.">
        <title>Early steps in the European eel (Anguilla anguilla)-Vibrio vulnificus interaction in the gills: Role of the RtxA13 toxin.</title>
        <authorList>
            <person name="Callol A."/>
            <person name="Pajuelo D."/>
            <person name="Ebbesson L."/>
            <person name="Teles M."/>
            <person name="MacKenzie S."/>
            <person name="Amaro C."/>
        </authorList>
    </citation>
    <scope>NUCLEOTIDE SEQUENCE</scope>
</reference>
<reference evidence="2" key="1">
    <citation type="submission" date="2014-11" db="EMBL/GenBank/DDBJ databases">
        <authorList>
            <person name="Amaro Gonzalez C."/>
        </authorList>
    </citation>
    <scope>NUCLEOTIDE SEQUENCE</scope>
</reference>
<dbReference type="EMBL" id="GBXM01014874">
    <property type="protein sequence ID" value="JAH93703.1"/>
    <property type="molecule type" value="Transcribed_RNA"/>
</dbReference>